<dbReference type="InterPro" id="IPR034505">
    <property type="entry name" value="Coproporphyrinogen-III_oxidase"/>
</dbReference>
<dbReference type="InterPro" id="IPR023404">
    <property type="entry name" value="rSAM_horseshoe"/>
</dbReference>
<name>A0A1M5XRJ5_9GAMM</name>
<protein>
    <submittedName>
        <fullName evidence="2">Oxygen-independent coproporphyrinogen-3 oxidase</fullName>
    </submittedName>
</protein>
<dbReference type="NCBIfam" id="NF006385">
    <property type="entry name" value="PRK08629.1"/>
    <property type="match status" value="1"/>
</dbReference>
<dbReference type="GO" id="GO:0005737">
    <property type="term" value="C:cytoplasm"/>
    <property type="evidence" value="ECO:0007669"/>
    <property type="project" value="TreeGrafter"/>
</dbReference>
<dbReference type="Gene3D" id="3.80.30.20">
    <property type="entry name" value="tm_1862 like domain"/>
    <property type="match status" value="1"/>
</dbReference>
<dbReference type="SFLD" id="SFLDS00029">
    <property type="entry name" value="Radical_SAM"/>
    <property type="match status" value="1"/>
</dbReference>
<dbReference type="SMART" id="SM00729">
    <property type="entry name" value="Elp3"/>
    <property type="match status" value="1"/>
</dbReference>
<dbReference type="PANTHER" id="PTHR13932:SF5">
    <property type="entry name" value="RADICAL S-ADENOSYL METHIONINE DOMAIN-CONTAINING PROTEIN 1, MITOCHONDRIAL"/>
    <property type="match status" value="1"/>
</dbReference>
<reference evidence="2 3" key="1">
    <citation type="submission" date="2016-11" db="EMBL/GenBank/DDBJ databases">
        <authorList>
            <person name="Jaros S."/>
            <person name="Januszkiewicz K."/>
            <person name="Wedrychowicz H."/>
        </authorList>
    </citation>
    <scope>NUCLEOTIDE SEQUENCE [LARGE SCALE GENOMIC DNA]</scope>
    <source>
        <strain evidence="2 3">DSM 16917</strain>
    </source>
</reference>
<dbReference type="InterPro" id="IPR006638">
    <property type="entry name" value="Elp3/MiaA/NifB-like_rSAM"/>
</dbReference>
<dbReference type="Pfam" id="PF04055">
    <property type="entry name" value="Radical_SAM"/>
    <property type="match status" value="1"/>
</dbReference>
<dbReference type="OrthoDB" id="9808022at2"/>
<feature type="domain" description="Radical SAM core" evidence="1">
    <location>
        <begin position="54"/>
        <end position="279"/>
    </location>
</feature>
<dbReference type="GO" id="GO:0006779">
    <property type="term" value="P:porphyrin-containing compound biosynthetic process"/>
    <property type="evidence" value="ECO:0007669"/>
    <property type="project" value="TreeGrafter"/>
</dbReference>
<dbReference type="SUPFAM" id="SSF102114">
    <property type="entry name" value="Radical SAM enzymes"/>
    <property type="match status" value="1"/>
</dbReference>
<sequence length="450" mass="51129">MSLAERALNNAAIHNAAEITTPKWMLSSMESLMQHYTKRHLKMDTRACDAIPAPIEGRKYTLYMHIPFCHTLCSFCTFHRFLFKEEKARAYFASLRQEMHMAKALGYDFEELYIGGGTTTVLVDELAKTIELAKTLFPAIKQVSCESDPLHLTSTEFMQLHGLVDRLSVGVQSFDRDILARTDRLEKFGEPEVVFEKLARAKENFPILNVDMIFGFDGQTTEVLAQDMATLRKLNPRQITTYPLMVSDLTKRHAATKIGTKANLANINQDIRKDYALILNSLRGDYEQLTAWSFGKSNDEGFDEYVVNADDYLGLGSGSFSFLHDNLYVNSFSLRRYNEKIANGKMGVESSKAYDRKAVLQYRFLLSMFGGRLSKRYFKEGYDANLYTALTKEMAFMHAIGGLETDPNDADKLQATPNGLMMGLLMMKNFYTGMDNVRAELRRPLKASDM</sequence>
<proteinExistence type="predicted"/>
<dbReference type="SFLD" id="SFLDG01065">
    <property type="entry name" value="anaerobic_coproporphyrinogen-I"/>
    <property type="match status" value="1"/>
</dbReference>
<keyword evidence="3" id="KW-1185">Reference proteome</keyword>
<evidence type="ECO:0000259" key="1">
    <source>
        <dbReference type="PROSITE" id="PS51918"/>
    </source>
</evidence>
<evidence type="ECO:0000313" key="3">
    <source>
        <dbReference type="Proteomes" id="UP000184268"/>
    </source>
</evidence>
<dbReference type="PANTHER" id="PTHR13932">
    <property type="entry name" value="COPROPORPHYRINIGEN III OXIDASE"/>
    <property type="match status" value="1"/>
</dbReference>
<dbReference type="InterPro" id="IPR058240">
    <property type="entry name" value="rSAM_sf"/>
</dbReference>
<dbReference type="GO" id="GO:0051539">
    <property type="term" value="F:4 iron, 4 sulfur cluster binding"/>
    <property type="evidence" value="ECO:0007669"/>
    <property type="project" value="TreeGrafter"/>
</dbReference>
<dbReference type="RefSeq" id="WP_067659647.1">
    <property type="nucleotide sequence ID" value="NZ_FQXG01000006.1"/>
</dbReference>
<dbReference type="AlphaFoldDB" id="A0A1M5XRJ5"/>
<gene>
    <name evidence="2" type="ORF">SAMN02745129_3638</name>
</gene>
<dbReference type="InterPro" id="IPR007197">
    <property type="entry name" value="rSAM"/>
</dbReference>
<dbReference type="GO" id="GO:0003824">
    <property type="term" value="F:catalytic activity"/>
    <property type="evidence" value="ECO:0007669"/>
    <property type="project" value="InterPro"/>
</dbReference>
<evidence type="ECO:0000313" key="2">
    <source>
        <dbReference type="EMBL" id="SHI02441.1"/>
    </source>
</evidence>
<dbReference type="PROSITE" id="PS51918">
    <property type="entry name" value="RADICAL_SAM"/>
    <property type="match status" value="1"/>
</dbReference>
<dbReference type="EMBL" id="FQXG01000006">
    <property type="protein sequence ID" value="SHI02441.1"/>
    <property type="molecule type" value="Genomic_DNA"/>
</dbReference>
<dbReference type="Proteomes" id="UP000184268">
    <property type="component" value="Unassembled WGS sequence"/>
</dbReference>
<dbReference type="STRING" id="299255.SAMN02745129_3638"/>
<accession>A0A1M5XRJ5</accession>
<organism evidence="2 3">
    <name type="scientific">Ferrimonas marina</name>
    <dbReference type="NCBI Taxonomy" id="299255"/>
    <lineage>
        <taxon>Bacteria</taxon>
        <taxon>Pseudomonadati</taxon>
        <taxon>Pseudomonadota</taxon>
        <taxon>Gammaproteobacteria</taxon>
        <taxon>Alteromonadales</taxon>
        <taxon>Ferrimonadaceae</taxon>
        <taxon>Ferrimonas</taxon>
    </lineage>
</organism>